<protein>
    <submittedName>
        <fullName evidence="1">Uncharacterized protein</fullName>
    </submittedName>
</protein>
<evidence type="ECO:0000313" key="2">
    <source>
        <dbReference type="Proteomes" id="UP000006038"/>
    </source>
</evidence>
<keyword evidence="2" id="KW-1185">Reference proteome</keyword>
<dbReference type="EnsemblPlants" id="OB06G29110.1">
    <property type="protein sequence ID" value="OB06G29110.1"/>
    <property type="gene ID" value="OB06G29110"/>
</dbReference>
<dbReference type="AlphaFoldDB" id="J3MFW7"/>
<name>J3MFW7_ORYBR</name>
<accession>J3MFW7</accession>
<dbReference type="Gramene" id="OB06G29110.1">
    <property type="protein sequence ID" value="OB06G29110.1"/>
    <property type="gene ID" value="OB06G29110"/>
</dbReference>
<dbReference type="Proteomes" id="UP000006038">
    <property type="component" value="Chromosome 6"/>
</dbReference>
<proteinExistence type="predicted"/>
<sequence length="59" mass="6620">MVTCLAHSQQVNGSSMPRPTDRVYGRNCMYVSVAMDVWIQPSSHVLAAESVFKSKIIYE</sequence>
<reference evidence="1" key="2">
    <citation type="submission" date="2013-04" db="UniProtKB">
        <authorList>
            <consortium name="EnsemblPlants"/>
        </authorList>
    </citation>
    <scope>IDENTIFICATION</scope>
</reference>
<reference evidence="1" key="1">
    <citation type="journal article" date="2013" name="Nat. Commun.">
        <title>Whole-genome sequencing of Oryza brachyantha reveals mechanisms underlying Oryza genome evolution.</title>
        <authorList>
            <person name="Chen J."/>
            <person name="Huang Q."/>
            <person name="Gao D."/>
            <person name="Wang J."/>
            <person name="Lang Y."/>
            <person name="Liu T."/>
            <person name="Li B."/>
            <person name="Bai Z."/>
            <person name="Luis Goicoechea J."/>
            <person name="Liang C."/>
            <person name="Chen C."/>
            <person name="Zhang W."/>
            <person name="Sun S."/>
            <person name="Liao Y."/>
            <person name="Zhang X."/>
            <person name="Yang L."/>
            <person name="Song C."/>
            <person name="Wang M."/>
            <person name="Shi J."/>
            <person name="Liu G."/>
            <person name="Liu J."/>
            <person name="Zhou H."/>
            <person name="Zhou W."/>
            <person name="Yu Q."/>
            <person name="An N."/>
            <person name="Chen Y."/>
            <person name="Cai Q."/>
            <person name="Wang B."/>
            <person name="Liu B."/>
            <person name="Min J."/>
            <person name="Huang Y."/>
            <person name="Wu H."/>
            <person name="Li Z."/>
            <person name="Zhang Y."/>
            <person name="Yin Y."/>
            <person name="Song W."/>
            <person name="Jiang J."/>
            <person name="Jackson S.A."/>
            <person name="Wing R.A."/>
            <person name="Wang J."/>
            <person name="Chen M."/>
        </authorList>
    </citation>
    <scope>NUCLEOTIDE SEQUENCE [LARGE SCALE GENOMIC DNA]</scope>
    <source>
        <strain evidence="1">cv. IRGC 101232</strain>
    </source>
</reference>
<dbReference type="HOGENOM" id="CLU_2964587_0_0_1"/>
<evidence type="ECO:0000313" key="1">
    <source>
        <dbReference type="EnsemblPlants" id="OB06G29110.1"/>
    </source>
</evidence>
<organism evidence="1">
    <name type="scientific">Oryza brachyantha</name>
    <name type="common">malo sina</name>
    <dbReference type="NCBI Taxonomy" id="4533"/>
    <lineage>
        <taxon>Eukaryota</taxon>
        <taxon>Viridiplantae</taxon>
        <taxon>Streptophyta</taxon>
        <taxon>Embryophyta</taxon>
        <taxon>Tracheophyta</taxon>
        <taxon>Spermatophyta</taxon>
        <taxon>Magnoliopsida</taxon>
        <taxon>Liliopsida</taxon>
        <taxon>Poales</taxon>
        <taxon>Poaceae</taxon>
        <taxon>BOP clade</taxon>
        <taxon>Oryzoideae</taxon>
        <taxon>Oryzeae</taxon>
        <taxon>Oryzinae</taxon>
        <taxon>Oryza</taxon>
    </lineage>
</organism>